<dbReference type="Gene3D" id="1.10.10.60">
    <property type="entry name" value="Homeodomain-like"/>
    <property type="match status" value="1"/>
</dbReference>
<gene>
    <name evidence="7" type="ORF">LY60_01890</name>
</gene>
<dbReference type="GO" id="GO:0043565">
    <property type="term" value="F:sequence-specific DNA binding"/>
    <property type="evidence" value="ECO:0007669"/>
    <property type="project" value="InterPro"/>
</dbReference>
<dbReference type="Gene3D" id="1.10.8.60">
    <property type="match status" value="1"/>
</dbReference>
<dbReference type="SMART" id="SM00382">
    <property type="entry name" value="AAA"/>
    <property type="match status" value="1"/>
</dbReference>
<keyword evidence="5" id="KW-0804">Transcription</keyword>
<dbReference type="InterPro" id="IPR027417">
    <property type="entry name" value="P-loop_NTPase"/>
</dbReference>
<keyword evidence="2" id="KW-0067">ATP-binding</keyword>
<dbReference type="InterPro" id="IPR029016">
    <property type="entry name" value="GAF-like_dom_sf"/>
</dbReference>
<dbReference type="Gene3D" id="3.30.450.40">
    <property type="match status" value="1"/>
</dbReference>
<dbReference type="Pfam" id="PF25601">
    <property type="entry name" value="AAA_lid_14"/>
    <property type="match status" value="1"/>
</dbReference>
<keyword evidence="3" id="KW-0805">Transcription regulation</keyword>
<dbReference type="CDD" id="cd00009">
    <property type="entry name" value="AAA"/>
    <property type="match status" value="1"/>
</dbReference>
<dbReference type="Pfam" id="PF00158">
    <property type="entry name" value="Sigma54_activat"/>
    <property type="match status" value="1"/>
</dbReference>
<proteinExistence type="predicted"/>
<reference evidence="7 8" key="1">
    <citation type="submission" date="2019-07" db="EMBL/GenBank/DDBJ databases">
        <title>Genomic Encyclopedia of Type Strains, Phase I: the one thousand microbial genomes (KMG-I) project.</title>
        <authorList>
            <person name="Kyrpides N."/>
        </authorList>
    </citation>
    <scope>NUCLEOTIDE SEQUENCE [LARGE SCALE GENOMIC DNA]</scope>
    <source>
        <strain evidence="7 8">DSM 13558</strain>
    </source>
</reference>
<dbReference type="GO" id="GO:0006355">
    <property type="term" value="P:regulation of DNA-templated transcription"/>
    <property type="evidence" value="ECO:0007669"/>
    <property type="project" value="InterPro"/>
</dbReference>
<dbReference type="InterPro" id="IPR025943">
    <property type="entry name" value="Sigma_54_int_dom_ATP-bd_2"/>
</dbReference>
<dbReference type="InterPro" id="IPR002197">
    <property type="entry name" value="HTH_Fis"/>
</dbReference>
<evidence type="ECO:0000256" key="2">
    <source>
        <dbReference type="ARBA" id="ARBA00022840"/>
    </source>
</evidence>
<dbReference type="InterPro" id="IPR009057">
    <property type="entry name" value="Homeodomain-like_sf"/>
</dbReference>
<dbReference type="Pfam" id="PF01590">
    <property type="entry name" value="GAF"/>
    <property type="match status" value="1"/>
</dbReference>
<sequence length="651" mass="73487">MFSELRKKWQSYVEEGVVLENIKTDILESWQRCEKLGVDYKSGKGTKVEDGVLEKSIYNKREMIRLTRPIMENVYEMVKSTSYSVVLTDEKGIIIDLIINSDIKDIHDTINFVKGSLWDEKSVGTNAIGTCLAADKPIQVLGPEHYCEYHHQWTCSAAPIHNSKGEVIGCFDISGRAKDVQTHTYGIAVSSANCIEKQLMIAESYHLMDTTFDAILDGIMVVDSSLNIMRINNKIKDLFHMEEEDIFSIDIGKIFKGIDIQKNILENKNKMSFSDYTISIGAKKIECSLNISPITVGNEVTGAVMLMKEAKQVRKEVMRLAGFNANYTFDSIVTTDVRMNELISTAKKISKTNCSVLIEGESGTGKELYAQSIHNESNRSSGPFIAINCSAIPKELFESELFGYESGSFTGAVKGGRPGKFELANGGTIFLDEIGEVPLEVQPKLLRVLDNNKIVRIGGSFERDLDVRVISATNRNLIDEVSKGSFRQDLYFRLNVINLKIPPLRQRKDDIIELARYFLKGLNEENDGIYKKFSPYFEEMLMKHQWSGNVRELKNVVQRAYYMSDKVLISSVTFPKSTEASNDFKEHEKAATTYNLKDIEKESILKALSANKGNIIMAANDLNISRATIYRKIKMYSIDMNNSYKYEAVSK</sequence>
<dbReference type="PANTHER" id="PTHR32071">
    <property type="entry name" value="TRANSCRIPTIONAL REGULATORY PROTEIN"/>
    <property type="match status" value="1"/>
</dbReference>
<dbReference type="SUPFAM" id="SSF55785">
    <property type="entry name" value="PYP-like sensor domain (PAS domain)"/>
    <property type="match status" value="1"/>
</dbReference>
<evidence type="ECO:0000256" key="5">
    <source>
        <dbReference type="ARBA" id="ARBA00023163"/>
    </source>
</evidence>
<dbReference type="InterPro" id="IPR035965">
    <property type="entry name" value="PAS-like_dom_sf"/>
</dbReference>
<evidence type="ECO:0000256" key="3">
    <source>
        <dbReference type="ARBA" id="ARBA00023015"/>
    </source>
</evidence>
<dbReference type="InterPro" id="IPR002078">
    <property type="entry name" value="Sigma_54_int"/>
</dbReference>
<dbReference type="RefSeq" id="WP_145082630.1">
    <property type="nucleotide sequence ID" value="NZ_JAYFNS010000003.1"/>
</dbReference>
<dbReference type="InterPro" id="IPR058031">
    <property type="entry name" value="AAA_lid_NorR"/>
</dbReference>
<dbReference type="EMBL" id="VLKH01000004">
    <property type="protein sequence ID" value="TWH80628.1"/>
    <property type="molecule type" value="Genomic_DNA"/>
</dbReference>
<dbReference type="Gene3D" id="3.40.50.300">
    <property type="entry name" value="P-loop containing nucleotide triphosphate hydrolases"/>
    <property type="match status" value="1"/>
</dbReference>
<evidence type="ECO:0000256" key="4">
    <source>
        <dbReference type="ARBA" id="ARBA00023125"/>
    </source>
</evidence>
<keyword evidence="1" id="KW-0547">Nucleotide-binding</keyword>
<dbReference type="SUPFAM" id="SSF46689">
    <property type="entry name" value="Homeodomain-like"/>
    <property type="match status" value="1"/>
</dbReference>
<dbReference type="SUPFAM" id="SSF55781">
    <property type="entry name" value="GAF domain-like"/>
    <property type="match status" value="1"/>
</dbReference>
<evidence type="ECO:0000313" key="8">
    <source>
        <dbReference type="Proteomes" id="UP000315343"/>
    </source>
</evidence>
<dbReference type="FunFam" id="3.40.50.300:FF:000006">
    <property type="entry name" value="DNA-binding transcriptional regulator NtrC"/>
    <property type="match status" value="1"/>
</dbReference>
<keyword evidence="4" id="KW-0238">DNA-binding</keyword>
<organism evidence="7 8">
    <name type="scientific">Sedimentibacter saalensis</name>
    <dbReference type="NCBI Taxonomy" id="130788"/>
    <lineage>
        <taxon>Bacteria</taxon>
        <taxon>Bacillati</taxon>
        <taxon>Bacillota</taxon>
        <taxon>Tissierellia</taxon>
        <taxon>Sedimentibacter</taxon>
    </lineage>
</organism>
<dbReference type="PRINTS" id="PR01590">
    <property type="entry name" value="HTHFIS"/>
</dbReference>
<comment type="caution">
    <text evidence="7">The sequence shown here is derived from an EMBL/GenBank/DDBJ whole genome shotgun (WGS) entry which is preliminary data.</text>
</comment>
<dbReference type="InterPro" id="IPR003593">
    <property type="entry name" value="AAA+_ATPase"/>
</dbReference>
<dbReference type="SUPFAM" id="SSF52540">
    <property type="entry name" value="P-loop containing nucleoside triphosphate hydrolases"/>
    <property type="match status" value="1"/>
</dbReference>
<name>A0A562JBL4_9FIRM</name>
<evidence type="ECO:0000256" key="1">
    <source>
        <dbReference type="ARBA" id="ARBA00022741"/>
    </source>
</evidence>
<dbReference type="PROSITE" id="PS50045">
    <property type="entry name" value="SIGMA54_INTERACT_4"/>
    <property type="match status" value="1"/>
</dbReference>
<dbReference type="PANTHER" id="PTHR32071:SF57">
    <property type="entry name" value="C4-DICARBOXYLATE TRANSPORT TRANSCRIPTIONAL REGULATORY PROTEIN DCTD"/>
    <property type="match status" value="1"/>
</dbReference>
<dbReference type="PROSITE" id="PS00676">
    <property type="entry name" value="SIGMA54_INTERACT_2"/>
    <property type="match status" value="1"/>
</dbReference>
<dbReference type="Proteomes" id="UP000315343">
    <property type="component" value="Unassembled WGS sequence"/>
</dbReference>
<dbReference type="OrthoDB" id="5411866at2"/>
<feature type="domain" description="Sigma-54 factor interaction" evidence="6">
    <location>
        <begin position="332"/>
        <end position="562"/>
    </location>
</feature>
<protein>
    <submittedName>
        <fullName evidence="7">Transcriptional regulator of acetoin/glycerol metabolism</fullName>
    </submittedName>
</protein>
<dbReference type="GO" id="GO:0005524">
    <property type="term" value="F:ATP binding"/>
    <property type="evidence" value="ECO:0007669"/>
    <property type="project" value="UniProtKB-KW"/>
</dbReference>
<accession>A0A562JBL4</accession>
<dbReference type="InterPro" id="IPR003018">
    <property type="entry name" value="GAF"/>
</dbReference>
<dbReference type="InterPro" id="IPR025662">
    <property type="entry name" value="Sigma_54_int_dom_ATP-bd_1"/>
</dbReference>
<dbReference type="Gene3D" id="3.30.450.20">
    <property type="entry name" value="PAS domain"/>
    <property type="match status" value="1"/>
</dbReference>
<dbReference type="AlphaFoldDB" id="A0A562JBL4"/>
<evidence type="ECO:0000313" key="7">
    <source>
        <dbReference type="EMBL" id="TWH80628.1"/>
    </source>
</evidence>
<dbReference type="Pfam" id="PF02954">
    <property type="entry name" value="HTH_8"/>
    <property type="match status" value="1"/>
</dbReference>
<keyword evidence="8" id="KW-1185">Reference proteome</keyword>
<dbReference type="PROSITE" id="PS00675">
    <property type="entry name" value="SIGMA54_INTERACT_1"/>
    <property type="match status" value="1"/>
</dbReference>
<evidence type="ECO:0000259" key="6">
    <source>
        <dbReference type="PROSITE" id="PS50045"/>
    </source>
</evidence>